<evidence type="ECO:0000313" key="8">
    <source>
        <dbReference type="Proteomes" id="UP000484885"/>
    </source>
</evidence>
<dbReference type="Proteomes" id="UP000484885">
    <property type="component" value="Unassembled WGS sequence"/>
</dbReference>
<keyword evidence="5 6" id="KW-0378">Hydrolase</keyword>
<evidence type="ECO:0000313" key="7">
    <source>
        <dbReference type="EMBL" id="NDY95923.1"/>
    </source>
</evidence>
<dbReference type="EC" id="3.1.21.7" evidence="6"/>
<keyword evidence="4 6" id="KW-0255">Endonuclease</keyword>
<comment type="catalytic activity">
    <reaction evidence="6">
        <text>Endonucleolytic cleavage at apurinic or apyrimidinic sites to products with a 5'-phosphate.</text>
        <dbReference type="EC" id="3.1.21.7"/>
    </reaction>
</comment>
<dbReference type="GO" id="GO:0005737">
    <property type="term" value="C:cytoplasm"/>
    <property type="evidence" value="ECO:0007669"/>
    <property type="project" value="UniProtKB-SubCell"/>
</dbReference>
<keyword evidence="3 6" id="KW-0540">Nuclease</keyword>
<evidence type="ECO:0000256" key="6">
    <source>
        <dbReference type="HAMAP-Rule" id="MF_00801"/>
    </source>
</evidence>
<dbReference type="GO" id="GO:0043737">
    <property type="term" value="F:deoxyribonuclease V activity"/>
    <property type="evidence" value="ECO:0007669"/>
    <property type="project" value="UniProtKB-UniRule"/>
</dbReference>
<keyword evidence="6" id="KW-0479">Metal-binding</keyword>
<keyword evidence="6" id="KW-0234">DNA repair</keyword>
<comment type="function">
    <text evidence="6">DNA repair enzyme involved in the repair of deaminated bases. Selectively cleaves double-stranded DNA at the second phosphodiester bond 3' to a deoxyinosine leaving behind the intact lesion on the nicked DNA.</text>
</comment>
<dbReference type="PANTHER" id="PTHR28511:SF1">
    <property type="entry name" value="ENDONUCLEASE V"/>
    <property type="match status" value="1"/>
</dbReference>
<dbReference type="GO" id="GO:0006281">
    <property type="term" value="P:DNA repair"/>
    <property type="evidence" value="ECO:0007669"/>
    <property type="project" value="UniProtKB-UniRule"/>
</dbReference>
<comment type="caution">
    <text evidence="7">The sequence shown here is derived from an EMBL/GenBank/DDBJ whole genome shotgun (WGS) entry which is preliminary data.</text>
</comment>
<organism evidence="7 8">
    <name type="scientific">Wenzhouxiangella limi</name>
    <dbReference type="NCBI Taxonomy" id="2707351"/>
    <lineage>
        <taxon>Bacteria</taxon>
        <taxon>Pseudomonadati</taxon>
        <taxon>Pseudomonadota</taxon>
        <taxon>Gammaproteobacteria</taxon>
        <taxon>Chromatiales</taxon>
        <taxon>Wenzhouxiangellaceae</taxon>
        <taxon>Wenzhouxiangella</taxon>
    </lineage>
</organism>
<dbReference type="NCBIfam" id="NF008629">
    <property type="entry name" value="PRK11617.1"/>
    <property type="match status" value="1"/>
</dbReference>
<dbReference type="CDD" id="cd06559">
    <property type="entry name" value="Endonuclease_V"/>
    <property type="match status" value="1"/>
</dbReference>
<feature type="site" description="Interaction with target DNA" evidence="6">
    <location>
        <position position="74"/>
    </location>
</feature>
<dbReference type="EMBL" id="JAAGSC010000041">
    <property type="protein sequence ID" value="NDY95923.1"/>
    <property type="molecule type" value="Genomic_DNA"/>
</dbReference>
<dbReference type="PANTHER" id="PTHR28511">
    <property type="entry name" value="ENDONUCLEASE V"/>
    <property type="match status" value="1"/>
</dbReference>
<keyword evidence="6" id="KW-0460">Magnesium</keyword>
<keyword evidence="8" id="KW-1185">Reference proteome</keyword>
<dbReference type="RefSeq" id="WP_164211319.1">
    <property type="nucleotide sequence ID" value="NZ_JAAGSC010000041.1"/>
</dbReference>
<dbReference type="GO" id="GO:0000287">
    <property type="term" value="F:magnesium ion binding"/>
    <property type="evidence" value="ECO:0007669"/>
    <property type="project" value="UniProtKB-UniRule"/>
</dbReference>
<feature type="binding site" evidence="6">
    <location>
        <position position="104"/>
    </location>
    <ligand>
        <name>Mg(2+)</name>
        <dbReference type="ChEBI" id="CHEBI:18420"/>
    </ligand>
</feature>
<comment type="similarity">
    <text evidence="6">Belongs to the endonuclease V family.</text>
</comment>
<evidence type="ECO:0000256" key="5">
    <source>
        <dbReference type="ARBA" id="ARBA00022801"/>
    </source>
</evidence>
<reference evidence="7 8" key="1">
    <citation type="submission" date="2020-02" db="EMBL/GenBank/DDBJ databases">
        <authorList>
            <person name="Zhang X.-Y."/>
        </authorList>
    </citation>
    <scope>NUCLEOTIDE SEQUENCE [LARGE SCALE GENOMIC DNA]</scope>
    <source>
        <strain evidence="7 8">C33</strain>
    </source>
</reference>
<dbReference type="HAMAP" id="MF_00801">
    <property type="entry name" value="Endonuclease_5"/>
    <property type="match status" value="1"/>
</dbReference>
<dbReference type="GO" id="GO:0003727">
    <property type="term" value="F:single-stranded RNA binding"/>
    <property type="evidence" value="ECO:0007669"/>
    <property type="project" value="TreeGrafter"/>
</dbReference>
<name>A0A845UVS1_9GAMM</name>
<dbReference type="GO" id="GO:0016891">
    <property type="term" value="F:RNA endonuclease activity producing 5'-phosphomonoesters, hydrolytic mechanism"/>
    <property type="evidence" value="ECO:0007669"/>
    <property type="project" value="TreeGrafter"/>
</dbReference>
<dbReference type="Gene3D" id="3.30.2170.10">
    <property type="entry name" value="archaeoglobus fulgidus dsm 4304 superfamily"/>
    <property type="match status" value="1"/>
</dbReference>
<proteinExistence type="inferred from homology"/>
<accession>A0A845UVS1</accession>
<dbReference type="Pfam" id="PF04493">
    <property type="entry name" value="Endonuclease_5"/>
    <property type="match status" value="1"/>
</dbReference>
<comment type="subcellular location">
    <subcellularLocation>
        <location evidence="1 6">Cytoplasm</location>
    </subcellularLocation>
</comment>
<feature type="binding site" evidence="6">
    <location>
        <position position="36"/>
    </location>
    <ligand>
        <name>Mg(2+)</name>
        <dbReference type="ChEBI" id="CHEBI:18420"/>
    </ligand>
</feature>
<evidence type="ECO:0000256" key="4">
    <source>
        <dbReference type="ARBA" id="ARBA00022759"/>
    </source>
</evidence>
<keyword evidence="2 6" id="KW-0963">Cytoplasm</keyword>
<dbReference type="AlphaFoldDB" id="A0A845UVS1"/>
<keyword evidence="6" id="KW-0227">DNA damage</keyword>
<comment type="cofactor">
    <cofactor evidence="6">
        <name>Mg(2+)</name>
        <dbReference type="ChEBI" id="CHEBI:18420"/>
    </cofactor>
</comment>
<gene>
    <name evidence="6 7" type="primary">nfi</name>
    <name evidence="7" type="ORF">G3I74_09295</name>
</gene>
<dbReference type="InterPro" id="IPR007581">
    <property type="entry name" value="Endonuclease-V"/>
</dbReference>
<protein>
    <recommendedName>
        <fullName evidence="6">Endonuclease V</fullName>
        <ecNumber evidence="6">3.1.21.7</ecNumber>
    </recommendedName>
    <alternativeName>
        <fullName evidence="6">Deoxyinosine 3'endonuclease</fullName>
    </alternativeName>
    <alternativeName>
        <fullName evidence="6">Deoxyribonuclease V</fullName>
        <shortName evidence="6">DNase V</shortName>
    </alternativeName>
</protein>
<evidence type="ECO:0000256" key="1">
    <source>
        <dbReference type="ARBA" id="ARBA00004496"/>
    </source>
</evidence>
<sequence length="214" mass="22995">MLPSASELVQKQRKLSRRVVVEDDLPAAIRTVAGVDAAFPEGGGLTRAAAVLMSYPGLETLDQAVAEQPTRLPYIPGLLSFRELPAVLAALERLSSEPDLVLCDGQGIAHPRRFGVACHLGVETGLCTIGVGKSRLCGQAEEPDRQRGAESLLRDGEEVIGSVLRTRTAVRPVFVSSGHRVSLQTATRLVLECTPRFRLPEPIRAADRLAGTRD</sequence>
<evidence type="ECO:0000256" key="3">
    <source>
        <dbReference type="ARBA" id="ARBA00022722"/>
    </source>
</evidence>
<evidence type="ECO:0000256" key="2">
    <source>
        <dbReference type="ARBA" id="ARBA00022490"/>
    </source>
</evidence>